<keyword evidence="2" id="KW-0378">Hydrolase</keyword>
<keyword evidence="2" id="KW-0540">Nuclease</keyword>
<comment type="caution">
    <text evidence="2">The sequence shown here is derived from an EMBL/GenBank/DDBJ whole genome shotgun (WGS) entry which is preliminary data.</text>
</comment>
<dbReference type="GO" id="GO:0004519">
    <property type="term" value="F:endonuclease activity"/>
    <property type="evidence" value="ECO:0007669"/>
    <property type="project" value="UniProtKB-KW"/>
</dbReference>
<accession>A0A3M8AK69</accession>
<proteinExistence type="predicted"/>
<organism evidence="2 3">
    <name type="scientific">Agromyces tardus</name>
    <dbReference type="NCBI Taxonomy" id="2583849"/>
    <lineage>
        <taxon>Bacteria</taxon>
        <taxon>Bacillati</taxon>
        <taxon>Actinomycetota</taxon>
        <taxon>Actinomycetes</taxon>
        <taxon>Micrococcales</taxon>
        <taxon>Microbacteriaceae</taxon>
        <taxon>Agromyces</taxon>
    </lineage>
</organism>
<reference evidence="2 3" key="1">
    <citation type="submission" date="2018-10" db="EMBL/GenBank/DDBJ databases">
        <title>Isolation, diversity and antibacterial activity of antinobacteria from the wheat rhizosphere soil.</title>
        <authorList>
            <person name="Sun T."/>
        </authorList>
    </citation>
    <scope>NUCLEOTIDE SEQUENCE [LARGE SCALE GENOMIC DNA]</scope>
    <source>
        <strain evidence="2 3">SJ-23</strain>
    </source>
</reference>
<dbReference type="Pfam" id="PF13391">
    <property type="entry name" value="HNH_2"/>
    <property type="match status" value="1"/>
</dbReference>
<gene>
    <name evidence="2" type="ORF">EDM22_03955</name>
</gene>
<evidence type="ECO:0000313" key="3">
    <source>
        <dbReference type="Proteomes" id="UP000275048"/>
    </source>
</evidence>
<evidence type="ECO:0000259" key="1">
    <source>
        <dbReference type="Pfam" id="PF13391"/>
    </source>
</evidence>
<dbReference type="AlphaFoldDB" id="A0A3M8AK69"/>
<keyword evidence="2" id="KW-0255">Endonuclease</keyword>
<evidence type="ECO:0000313" key="2">
    <source>
        <dbReference type="EMBL" id="RNB51592.1"/>
    </source>
</evidence>
<keyword evidence="3" id="KW-1185">Reference proteome</keyword>
<dbReference type="InterPro" id="IPR003615">
    <property type="entry name" value="HNH_nuc"/>
</dbReference>
<sequence>MAALSEALQFPHHDCSRGSTVEKPFLVDLANALGLENAADMTKYEILHDAHRLLFGGAPMPAEYLSTGSTVTDNALERLLEGVLRGGYAAIPLDRGAAALRLRVDINIGDLAVELPDPFAQGDLLDERRFALQNVVRRPGQGRFRDAVLDAYRGQCAITGCRENEVLEAAHIRPFKGANSDVVPNGIALRIDLHRLWDTGLLALGEETFEVLIAPTVGDETYRSLAGKRANLPQGSRAPSPAALRLQREWCGL</sequence>
<feature type="domain" description="HNH nuclease" evidence="1">
    <location>
        <begin position="156"/>
        <end position="204"/>
    </location>
</feature>
<dbReference type="Proteomes" id="UP000275048">
    <property type="component" value="Unassembled WGS sequence"/>
</dbReference>
<protein>
    <submittedName>
        <fullName evidence="2">HNH endonuclease</fullName>
    </submittedName>
</protein>
<dbReference type="EMBL" id="RHHB01000003">
    <property type="protein sequence ID" value="RNB51592.1"/>
    <property type="molecule type" value="Genomic_DNA"/>
</dbReference>
<name>A0A3M8AK69_9MICO</name>